<keyword evidence="3" id="KW-0808">Transferase</keyword>
<dbReference type="CDD" id="cd04184">
    <property type="entry name" value="GT2_RfbC_Mx_like"/>
    <property type="match status" value="1"/>
</dbReference>
<dbReference type="SUPFAM" id="SSF53335">
    <property type="entry name" value="S-adenosyl-L-methionine-dependent methyltransferases"/>
    <property type="match status" value="2"/>
</dbReference>
<evidence type="ECO:0000259" key="2">
    <source>
        <dbReference type="Pfam" id="PF00535"/>
    </source>
</evidence>
<organism evidence="3 4">
    <name type="scientific">Nitrincola lacisaponensis</name>
    <dbReference type="NCBI Taxonomy" id="267850"/>
    <lineage>
        <taxon>Bacteria</taxon>
        <taxon>Pseudomonadati</taxon>
        <taxon>Pseudomonadota</taxon>
        <taxon>Gammaproteobacteria</taxon>
        <taxon>Oceanospirillales</taxon>
        <taxon>Oceanospirillaceae</taxon>
        <taxon>Nitrincola</taxon>
    </lineage>
</organism>
<name>A0A063Y4A3_9GAMM</name>
<proteinExistence type="predicted"/>
<dbReference type="SUPFAM" id="SSF53448">
    <property type="entry name" value="Nucleotide-diphospho-sugar transferases"/>
    <property type="match status" value="2"/>
</dbReference>
<keyword evidence="4" id="KW-1185">Reference proteome</keyword>
<feature type="domain" description="Glycosyltransferase 2-like" evidence="2">
    <location>
        <begin position="413"/>
        <end position="572"/>
    </location>
</feature>
<dbReference type="PATRIC" id="fig|267850.7.peg.237"/>
<dbReference type="AlphaFoldDB" id="A0A063Y4A3"/>
<protein>
    <submittedName>
        <fullName evidence="3">Glycosyl transferase, group 2 family protein</fullName>
    </submittedName>
</protein>
<reference evidence="3 4" key="1">
    <citation type="journal article" date="2005" name="Int. J. Syst. Evol. Microbiol.">
        <title>Nitrincola lacisaponensis gen. nov., sp. nov., a novel alkaliphilic bacterium isolated from an alkaline, saline lake.</title>
        <authorList>
            <person name="Dimitriu P.A."/>
            <person name="Shukla S.K."/>
            <person name="Conradt J."/>
            <person name="Marquez M.C."/>
            <person name="Ventosa A."/>
            <person name="Maglia A."/>
            <person name="Peyton B.M."/>
            <person name="Pinkart H.C."/>
            <person name="Mormile M.R."/>
        </authorList>
    </citation>
    <scope>NUCLEOTIDE SEQUENCE [LARGE SCALE GENOMIC DNA]</scope>
    <source>
        <strain evidence="3 4">4CA</strain>
    </source>
</reference>
<accession>A0A063Y4A3</accession>
<dbReference type="PANTHER" id="PTHR43179:SF7">
    <property type="entry name" value="RHAMNOSYLTRANSFERASE WBBL"/>
    <property type="match status" value="1"/>
</dbReference>
<gene>
    <name evidence="3" type="ORF">ADINL_0241</name>
</gene>
<evidence type="ECO:0000313" key="3">
    <source>
        <dbReference type="EMBL" id="KDE41168.1"/>
    </source>
</evidence>
<evidence type="ECO:0000313" key="4">
    <source>
        <dbReference type="Proteomes" id="UP000027318"/>
    </source>
</evidence>
<feature type="coiled-coil region" evidence="1">
    <location>
        <begin position="274"/>
        <end position="301"/>
    </location>
</feature>
<dbReference type="Proteomes" id="UP000027318">
    <property type="component" value="Unassembled WGS sequence"/>
</dbReference>
<dbReference type="STRING" id="267850.ADINL_0241"/>
<sequence>MLYEQHQGKVSDKWHCYLPVYQRVFEPYQTQSVSLLEIGIQNGGSLEIWSQFFPSGKHFVGCDINSRCNVLTYDDQRISFVVGDANSDITEHQICQIVQGFHLIIDDGSHRSSDIVRSFCRYFPYLEAGGTYVIEDIHCSYWQGFEGGLYYPFSSIAFFKRLVDVVNHEHWGNGKTRASLLKGFAQQYGVCFPEDVLAQIHSIEFVNSMCIVRKASVQSNQLGPRVIAGQDEAIVGGHLSLQGQFAAPVHEYHNEWALLESAPDEAYESLRTQLQALHVSVAQHEGQVQALQAEVLALRSSTSWRVTAPLRALGTARWRLKHALTNFCRLVRQSGGSVLAIKKMVRLYKRERWAGIQRVCRNVGSFHQVDASLPDIDRNDYIEWVKRYDTLDDSARESIRRAAANLTSQPRISVVMPVYNPPIKYLKLAIESVQKQLYEHWELCIADDASTDPDVACVLQDYARSDPRIKIVYRPENGHISAASNSALAIATGDYIALLDQDDLLSEQALYYVALEISRYPDAVLIYSDEDKITTQGLRYGHYFKSDFNYELFLSQNMISHLGVYRRDVVNSVGGFREGFEGSQDYDLALRVIEKVTLQQIRHIPQVLYHWRAIPGSTALFIDEKNYTSEASIKAVQEHLDRTGRKGSVMPASGIPNFNRVRYALPEELPLVSIVIPTRDQPGLLKTCLDSVFEKTTYPYYEVIIVDNGSVEPETRELFSRLPTDKVRIIRDDSPFNYSRLNNRAVELAQGELVCLMNNDIEVLTSDWIEEMAAYALQQDIGCVGARLWYPNGTLQHAGVVLGIGGVAGHVHKELPKNLHGYAGRAMLSQSFSAVTGACLMVRKSVWQQVRGLDEDLAVAFNDIDFCLRVQQAGLRNVWTAFAEMIHHESVSRGGNDTPAKQALFAKEVAFMQSRWGASLYNDPFYNKNLTLIYEDFSLAWPEQPEPDAGDYLTHNDSLQLTRENKILWGLDTQGKGLEIGPSHNPIAPKKKGYDVEILDHLSAADLRKKYAGAGVNIENIEDVDYVWTGESYLKLIGKQEAYDWIIASHVIEHVPDFISFLQQCERLLKDNGRLALAVPDKRFCFDFFGSLTTSGNIIDAHLAQRSRPSTGQIFDFYANSASRRSGIAWSQDGQGDADTLTYPIHDALAHWKRAIEADDYTDVHCWRFTPASFQLIIHDLAVAGYIDLEIKHAFDTEGCEFFVTLGRKGALLKASDRLSALKSIVAENTYTNT</sequence>
<evidence type="ECO:0000256" key="1">
    <source>
        <dbReference type="SAM" id="Coils"/>
    </source>
</evidence>
<keyword evidence="1" id="KW-0175">Coiled coil</keyword>
<dbReference type="Gene3D" id="3.40.50.150">
    <property type="entry name" value="Vaccinia Virus protein VP39"/>
    <property type="match status" value="2"/>
</dbReference>
<comment type="caution">
    <text evidence="3">The sequence shown here is derived from an EMBL/GenBank/DDBJ whole genome shotgun (WGS) entry which is preliminary data.</text>
</comment>
<dbReference type="CDD" id="cd04186">
    <property type="entry name" value="GT_2_like_c"/>
    <property type="match status" value="1"/>
</dbReference>
<dbReference type="PANTHER" id="PTHR43179">
    <property type="entry name" value="RHAMNOSYLTRANSFERASE WBBL"/>
    <property type="match status" value="1"/>
</dbReference>
<dbReference type="Pfam" id="PF00535">
    <property type="entry name" value="Glycos_transf_2"/>
    <property type="match status" value="2"/>
</dbReference>
<dbReference type="Pfam" id="PF13489">
    <property type="entry name" value="Methyltransf_23"/>
    <property type="match status" value="1"/>
</dbReference>
<dbReference type="InterPro" id="IPR029044">
    <property type="entry name" value="Nucleotide-diphossugar_trans"/>
</dbReference>
<dbReference type="InterPro" id="IPR001173">
    <property type="entry name" value="Glyco_trans_2-like"/>
</dbReference>
<dbReference type="Gene3D" id="3.90.550.10">
    <property type="entry name" value="Spore Coat Polysaccharide Biosynthesis Protein SpsA, Chain A"/>
    <property type="match status" value="2"/>
</dbReference>
<dbReference type="EMBL" id="JMSZ01000007">
    <property type="protein sequence ID" value="KDE41168.1"/>
    <property type="molecule type" value="Genomic_DNA"/>
</dbReference>
<dbReference type="GO" id="GO:0016757">
    <property type="term" value="F:glycosyltransferase activity"/>
    <property type="evidence" value="ECO:0007669"/>
    <property type="project" value="UniProtKB-KW"/>
</dbReference>
<feature type="domain" description="Glycosyltransferase 2-like" evidence="2">
    <location>
        <begin position="673"/>
        <end position="815"/>
    </location>
</feature>
<dbReference type="InterPro" id="IPR029063">
    <property type="entry name" value="SAM-dependent_MTases_sf"/>
</dbReference>